<accession>A0ABU3NLP0</accession>
<dbReference type="SUPFAM" id="SSF47384">
    <property type="entry name" value="Homodimeric domain of signal transducing histidine kinase"/>
    <property type="match status" value="1"/>
</dbReference>
<dbReference type="InterPro" id="IPR003661">
    <property type="entry name" value="HisK_dim/P_dom"/>
</dbReference>
<gene>
    <name evidence="8" type="ORF">QYE77_05745</name>
</gene>
<evidence type="ECO:0000313" key="9">
    <source>
        <dbReference type="Proteomes" id="UP001254165"/>
    </source>
</evidence>
<evidence type="ECO:0000256" key="2">
    <source>
        <dbReference type="ARBA" id="ARBA00012438"/>
    </source>
</evidence>
<organism evidence="8 9">
    <name type="scientific">Thermanaerothrix solaris</name>
    <dbReference type="NCBI Taxonomy" id="3058434"/>
    <lineage>
        <taxon>Bacteria</taxon>
        <taxon>Bacillati</taxon>
        <taxon>Chloroflexota</taxon>
        <taxon>Anaerolineae</taxon>
        <taxon>Anaerolineales</taxon>
        <taxon>Anaerolineaceae</taxon>
        <taxon>Thermanaerothrix</taxon>
    </lineage>
</organism>
<comment type="catalytic activity">
    <reaction evidence="1">
        <text>ATP + protein L-histidine = ADP + protein N-phospho-L-histidine.</text>
        <dbReference type="EC" id="2.7.13.3"/>
    </reaction>
</comment>
<evidence type="ECO:0000256" key="6">
    <source>
        <dbReference type="ARBA" id="ARBA00023012"/>
    </source>
</evidence>
<keyword evidence="8" id="KW-0547">Nucleotide-binding</keyword>
<evidence type="ECO:0000256" key="3">
    <source>
        <dbReference type="ARBA" id="ARBA00022553"/>
    </source>
</evidence>
<dbReference type="CDD" id="cd00075">
    <property type="entry name" value="HATPase"/>
    <property type="match status" value="1"/>
</dbReference>
<dbReference type="SUPFAM" id="SSF55874">
    <property type="entry name" value="ATPase domain of HSP90 chaperone/DNA topoisomerase II/histidine kinase"/>
    <property type="match status" value="1"/>
</dbReference>
<dbReference type="InterPro" id="IPR003594">
    <property type="entry name" value="HATPase_dom"/>
</dbReference>
<dbReference type="InterPro" id="IPR036890">
    <property type="entry name" value="HATPase_C_sf"/>
</dbReference>
<evidence type="ECO:0000256" key="1">
    <source>
        <dbReference type="ARBA" id="ARBA00000085"/>
    </source>
</evidence>
<name>A0ABU3NLP0_9CHLR</name>
<keyword evidence="8" id="KW-0067">ATP-binding</keyword>
<dbReference type="EMBL" id="JAUHMF010000001">
    <property type="protein sequence ID" value="MDT8897763.1"/>
    <property type="molecule type" value="Genomic_DNA"/>
</dbReference>
<keyword evidence="3" id="KW-0597">Phosphoprotein</keyword>
<feature type="domain" description="Histidine kinase" evidence="7">
    <location>
        <begin position="184"/>
        <end position="399"/>
    </location>
</feature>
<sequence length="399" mass="44823">MKVGDIPQVLPVEALFALSRILGQASSWRKVMDEAIQVVRPHFVFDNLVVYLLDPVTLNLEVGFARATGRGKSAEADVAWGEALSNQVVEQRQLILQEPADTIEDRLQRPYMLGVPLQVGETLLGALIWIRFGGPPFDSVAFPFVEFFGQQLAQAILRERLAHEISRLEIQYSGLQAQEDFISALSHEFRTPLGFIKGYTTTLLRPDATWDAATQREFLNIIDQEADRMQELIDNLLDSARLQTGRIKMNFQPVRLDSLVSDVVARIRLRHPELEVSVQLDEPLSPILADPQRLAQVFENLLSNAVKYAPGSPVSIKITPDAGGVHLAFADRGPGIPEKYRQKIFERFFRVPDIQPSVHGTGLGLYICKQIIQAHYGQIWAESQLGQGTVFHIYLPWKP</sequence>
<dbReference type="PRINTS" id="PR00344">
    <property type="entry name" value="BCTRLSENSOR"/>
</dbReference>
<dbReference type="GO" id="GO:0005524">
    <property type="term" value="F:ATP binding"/>
    <property type="evidence" value="ECO:0007669"/>
    <property type="project" value="UniProtKB-KW"/>
</dbReference>
<dbReference type="Pfam" id="PF00512">
    <property type="entry name" value="HisKA"/>
    <property type="match status" value="1"/>
</dbReference>
<dbReference type="RefSeq" id="WP_315624418.1">
    <property type="nucleotide sequence ID" value="NZ_JAUHMF010000001.1"/>
</dbReference>
<dbReference type="InterPro" id="IPR003018">
    <property type="entry name" value="GAF"/>
</dbReference>
<dbReference type="Gene3D" id="3.30.565.10">
    <property type="entry name" value="Histidine kinase-like ATPase, C-terminal domain"/>
    <property type="match status" value="1"/>
</dbReference>
<evidence type="ECO:0000259" key="7">
    <source>
        <dbReference type="PROSITE" id="PS50109"/>
    </source>
</evidence>
<keyword evidence="4" id="KW-0808">Transferase</keyword>
<dbReference type="PANTHER" id="PTHR43711:SF1">
    <property type="entry name" value="HISTIDINE KINASE 1"/>
    <property type="match status" value="1"/>
</dbReference>
<evidence type="ECO:0000313" key="8">
    <source>
        <dbReference type="EMBL" id="MDT8897763.1"/>
    </source>
</evidence>
<dbReference type="InterPro" id="IPR036097">
    <property type="entry name" value="HisK_dim/P_sf"/>
</dbReference>
<dbReference type="InterPro" id="IPR004358">
    <property type="entry name" value="Sig_transdc_His_kin-like_C"/>
</dbReference>
<proteinExistence type="predicted"/>
<dbReference type="SMART" id="SM00388">
    <property type="entry name" value="HisKA"/>
    <property type="match status" value="1"/>
</dbReference>
<dbReference type="Gene3D" id="3.30.450.40">
    <property type="match status" value="1"/>
</dbReference>
<evidence type="ECO:0000256" key="5">
    <source>
        <dbReference type="ARBA" id="ARBA00022777"/>
    </source>
</evidence>
<dbReference type="CDD" id="cd00082">
    <property type="entry name" value="HisKA"/>
    <property type="match status" value="1"/>
</dbReference>
<dbReference type="SUPFAM" id="SSF55781">
    <property type="entry name" value="GAF domain-like"/>
    <property type="match status" value="1"/>
</dbReference>
<dbReference type="InterPro" id="IPR005467">
    <property type="entry name" value="His_kinase_dom"/>
</dbReference>
<protein>
    <recommendedName>
        <fullName evidence="2">histidine kinase</fullName>
        <ecNumber evidence="2">2.7.13.3</ecNumber>
    </recommendedName>
</protein>
<dbReference type="Pfam" id="PF02518">
    <property type="entry name" value="HATPase_c"/>
    <property type="match status" value="1"/>
</dbReference>
<dbReference type="EC" id="2.7.13.3" evidence="2"/>
<dbReference type="InterPro" id="IPR029016">
    <property type="entry name" value="GAF-like_dom_sf"/>
</dbReference>
<keyword evidence="5" id="KW-0418">Kinase</keyword>
<dbReference type="SMART" id="SM00387">
    <property type="entry name" value="HATPase_c"/>
    <property type="match status" value="1"/>
</dbReference>
<keyword evidence="9" id="KW-1185">Reference proteome</keyword>
<dbReference type="PROSITE" id="PS50109">
    <property type="entry name" value="HIS_KIN"/>
    <property type="match status" value="1"/>
</dbReference>
<dbReference type="Proteomes" id="UP001254165">
    <property type="component" value="Unassembled WGS sequence"/>
</dbReference>
<keyword evidence="6" id="KW-0902">Two-component regulatory system</keyword>
<dbReference type="Gene3D" id="1.10.287.130">
    <property type="match status" value="1"/>
</dbReference>
<dbReference type="InterPro" id="IPR050736">
    <property type="entry name" value="Sensor_HK_Regulatory"/>
</dbReference>
<evidence type="ECO:0000256" key="4">
    <source>
        <dbReference type="ARBA" id="ARBA00022679"/>
    </source>
</evidence>
<comment type="caution">
    <text evidence="8">The sequence shown here is derived from an EMBL/GenBank/DDBJ whole genome shotgun (WGS) entry which is preliminary data.</text>
</comment>
<reference evidence="8 9" key="1">
    <citation type="submission" date="2023-07" db="EMBL/GenBank/DDBJ databases">
        <title>Novel species of Thermanaerothrix with wide hydrolytic capabilities.</title>
        <authorList>
            <person name="Zayulina K.S."/>
            <person name="Podosokorskaya O.A."/>
            <person name="Elcheninov A.G."/>
        </authorList>
    </citation>
    <scope>NUCLEOTIDE SEQUENCE [LARGE SCALE GENOMIC DNA]</scope>
    <source>
        <strain evidence="8 9">4228-RoL</strain>
    </source>
</reference>
<dbReference type="PANTHER" id="PTHR43711">
    <property type="entry name" value="TWO-COMPONENT HISTIDINE KINASE"/>
    <property type="match status" value="1"/>
</dbReference>
<dbReference type="Pfam" id="PF01590">
    <property type="entry name" value="GAF"/>
    <property type="match status" value="1"/>
</dbReference>